<accession>A0AAN6YWK7</accession>
<dbReference type="InterPro" id="IPR020846">
    <property type="entry name" value="MFS_dom"/>
</dbReference>
<evidence type="ECO:0000313" key="7">
    <source>
        <dbReference type="EMBL" id="KAK4116437.1"/>
    </source>
</evidence>
<dbReference type="InterPro" id="IPR036259">
    <property type="entry name" value="MFS_trans_sf"/>
</dbReference>
<dbReference type="Pfam" id="PF07690">
    <property type="entry name" value="MFS_1"/>
    <property type="match status" value="1"/>
</dbReference>
<evidence type="ECO:0000256" key="4">
    <source>
        <dbReference type="ARBA" id="ARBA00023136"/>
    </source>
</evidence>
<proteinExistence type="predicted"/>
<reference evidence="7" key="2">
    <citation type="submission" date="2023-05" db="EMBL/GenBank/DDBJ databases">
        <authorList>
            <consortium name="Lawrence Berkeley National Laboratory"/>
            <person name="Steindorff A."/>
            <person name="Hensen N."/>
            <person name="Bonometti L."/>
            <person name="Westerberg I."/>
            <person name="Brannstrom I.O."/>
            <person name="Guillou S."/>
            <person name="Cros-Aarteil S."/>
            <person name="Calhoun S."/>
            <person name="Haridas S."/>
            <person name="Kuo A."/>
            <person name="Mondo S."/>
            <person name="Pangilinan J."/>
            <person name="Riley R."/>
            <person name="Labutti K."/>
            <person name="Andreopoulos B."/>
            <person name="Lipzen A."/>
            <person name="Chen C."/>
            <person name="Yanf M."/>
            <person name="Daum C."/>
            <person name="Ng V."/>
            <person name="Clum A."/>
            <person name="Ohm R."/>
            <person name="Martin F."/>
            <person name="Silar P."/>
            <person name="Natvig D."/>
            <person name="Lalanne C."/>
            <person name="Gautier V."/>
            <person name="Ament-Velasquez S.L."/>
            <person name="Kruys A."/>
            <person name="Hutchinson M.I."/>
            <person name="Powell A.J."/>
            <person name="Barry K."/>
            <person name="Miller A.N."/>
            <person name="Grigoriev I.V."/>
            <person name="Debuchy R."/>
            <person name="Gladieux P."/>
            <person name="Thoren M.H."/>
            <person name="Johannesson H."/>
        </authorList>
    </citation>
    <scope>NUCLEOTIDE SEQUENCE</scope>
    <source>
        <strain evidence="7">CBS 508.74</strain>
    </source>
</reference>
<dbReference type="EMBL" id="MU853333">
    <property type="protein sequence ID" value="KAK4116437.1"/>
    <property type="molecule type" value="Genomic_DNA"/>
</dbReference>
<evidence type="ECO:0000256" key="3">
    <source>
        <dbReference type="ARBA" id="ARBA00022989"/>
    </source>
</evidence>
<sequence>MARDGIVPPLGADHQLDGDVTALKRTLGNIRLRHHETGKIILIPTPSSDPNDPLNWPQWYKYYIATVVCIAMMMCNFLSAGPSIAIVNMTMEFFPGADPQADPQLFSTSVAKVAYFFSTLALLQGVGNFFWIPIANKYGRRSTYVFSYVIYFATALWLNFEHSYGAFLAGRIIMGFGAGAAETVAPITIADIFFLHERGTVMAFYTSFLAIGASLGIIISGLITLNHHWRVIFQVSAALIGLVLLLIFFTLPETAYIRVPPQASDDESSPSSTEKVGASVTVTERPFHPLSARTTYLESLKLFPDKALTTESLLKLVIRPVGLICLPPVLWAALVEAGTIGFLVAVGSNVDVAFATTYQFKSWQTALCFVAAVVGSVAGIPAGGQLGDKVADWLTRRNGGVRDPEMRLPAMIPSLIAAPLSLILFGVGIEHKLHWICPTIGIGLLMFAIVQGTNVALVYVIDAYRPVAGEVTLAVMGFKSLFGFLFSFYTNTWVTESGYQTAYGIMAAISASVLLLWIPLYFWGKKIRRDTWQWPVVSYIHWSDDREVGE</sequence>
<feature type="transmembrane region" description="Helical" evidence="5">
    <location>
        <begin position="471"/>
        <end position="490"/>
    </location>
</feature>
<evidence type="ECO:0000256" key="2">
    <source>
        <dbReference type="ARBA" id="ARBA00022692"/>
    </source>
</evidence>
<feature type="transmembrane region" description="Helical" evidence="5">
    <location>
        <begin position="231"/>
        <end position="251"/>
    </location>
</feature>
<keyword evidence="4 5" id="KW-0472">Membrane</keyword>
<dbReference type="GO" id="GO:0005886">
    <property type="term" value="C:plasma membrane"/>
    <property type="evidence" value="ECO:0007669"/>
    <property type="project" value="TreeGrafter"/>
</dbReference>
<keyword evidence="3 5" id="KW-1133">Transmembrane helix</keyword>
<gene>
    <name evidence="7" type="ORF">N656DRAFT_702292</name>
</gene>
<keyword evidence="8" id="KW-1185">Reference proteome</keyword>
<evidence type="ECO:0000313" key="8">
    <source>
        <dbReference type="Proteomes" id="UP001302812"/>
    </source>
</evidence>
<feature type="domain" description="Major facilitator superfamily (MFS) profile" evidence="6">
    <location>
        <begin position="64"/>
        <end position="528"/>
    </location>
</feature>
<dbReference type="RefSeq" id="XP_064674007.1">
    <property type="nucleotide sequence ID" value="XM_064811006.1"/>
</dbReference>
<feature type="transmembrane region" description="Helical" evidence="5">
    <location>
        <begin position="62"/>
        <end position="87"/>
    </location>
</feature>
<feature type="transmembrane region" description="Helical" evidence="5">
    <location>
        <begin position="502"/>
        <end position="523"/>
    </location>
</feature>
<dbReference type="Gene3D" id="1.20.1250.20">
    <property type="entry name" value="MFS general substrate transporter like domains"/>
    <property type="match status" value="1"/>
</dbReference>
<evidence type="ECO:0000256" key="5">
    <source>
        <dbReference type="SAM" id="Phobius"/>
    </source>
</evidence>
<dbReference type="GeneID" id="89935131"/>
<dbReference type="PROSITE" id="PS50850">
    <property type="entry name" value="MFS"/>
    <property type="match status" value="1"/>
</dbReference>
<dbReference type="Proteomes" id="UP001302812">
    <property type="component" value="Unassembled WGS sequence"/>
</dbReference>
<evidence type="ECO:0000259" key="6">
    <source>
        <dbReference type="PROSITE" id="PS50850"/>
    </source>
</evidence>
<dbReference type="GO" id="GO:0022857">
    <property type="term" value="F:transmembrane transporter activity"/>
    <property type="evidence" value="ECO:0007669"/>
    <property type="project" value="InterPro"/>
</dbReference>
<feature type="transmembrane region" description="Helical" evidence="5">
    <location>
        <begin position="172"/>
        <end position="195"/>
    </location>
</feature>
<dbReference type="InterPro" id="IPR011701">
    <property type="entry name" value="MFS"/>
</dbReference>
<feature type="transmembrane region" description="Helical" evidence="5">
    <location>
        <begin position="433"/>
        <end position="459"/>
    </location>
</feature>
<comment type="caution">
    <text evidence="7">The sequence shown here is derived from an EMBL/GenBank/DDBJ whole genome shotgun (WGS) entry which is preliminary data.</text>
</comment>
<dbReference type="AlphaFoldDB" id="A0AAN6YWK7"/>
<feature type="transmembrane region" description="Helical" evidence="5">
    <location>
        <begin position="321"/>
        <end position="343"/>
    </location>
</feature>
<feature type="transmembrane region" description="Helical" evidence="5">
    <location>
        <begin position="202"/>
        <end position="225"/>
    </location>
</feature>
<dbReference type="SUPFAM" id="SSF103473">
    <property type="entry name" value="MFS general substrate transporter"/>
    <property type="match status" value="1"/>
</dbReference>
<name>A0AAN6YWK7_9PEZI</name>
<protein>
    <submittedName>
        <fullName evidence="7">MFS general substrate transporter</fullName>
    </submittedName>
</protein>
<feature type="transmembrane region" description="Helical" evidence="5">
    <location>
        <begin position="363"/>
        <end position="387"/>
    </location>
</feature>
<feature type="transmembrane region" description="Helical" evidence="5">
    <location>
        <begin position="408"/>
        <end position="427"/>
    </location>
</feature>
<feature type="transmembrane region" description="Helical" evidence="5">
    <location>
        <begin position="113"/>
        <end position="131"/>
    </location>
</feature>
<dbReference type="PANTHER" id="PTHR23502:SF34">
    <property type="entry name" value="PROTEIN HOL1"/>
    <property type="match status" value="1"/>
</dbReference>
<feature type="transmembrane region" description="Helical" evidence="5">
    <location>
        <begin position="143"/>
        <end position="160"/>
    </location>
</feature>
<organism evidence="7 8">
    <name type="scientific">Canariomyces notabilis</name>
    <dbReference type="NCBI Taxonomy" id="2074819"/>
    <lineage>
        <taxon>Eukaryota</taxon>
        <taxon>Fungi</taxon>
        <taxon>Dikarya</taxon>
        <taxon>Ascomycota</taxon>
        <taxon>Pezizomycotina</taxon>
        <taxon>Sordariomycetes</taxon>
        <taxon>Sordariomycetidae</taxon>
        <taxon>Sordariales</taxon>
        <taxon>Chaetomiaceae</taxon>
        <taxon>Canariomyces</taxon>
    </lineage>
</organism>
<reference evidence="7" key="1">
    <citation type="journal article" date="2023" name="Mol. Phylogenet. Evol.">
        <title>Genome-scale phylogeny and comparative genomics of the fungal order Sordariales.</title>
        <authorList>
            <person name="Hensen N."/>
            <person name="Bonometti L."/>
            <person name="Westerberg I."/>
            <person name="Brannstrom I.O."/>
            <person name="Guillou S."/>
            <person name="Cros-Aarteil S."/>
            <person name="Calhoun S."/>
            <person name="Haridas S."/>
            <person name="Kuo A."/>
            <person name="Mondo S."/>
            <person name="Pangilinan J."/>
            <person name="Riley R."/>
            <person name="LaButti K."/>
            <person name="Andreopoulos B."/>
            <person name="Lipzen A."/>
            <person name="Chen C."/>
            <person name="Yan M."/>
            <person name="Daum C."/>
            <person name="Ng V."/>
            <person name="Clum A."/>
            <person name="Steindorff A."/>
            <person name="Ohm R.A."/>
            <person name="Martin F."/>
            <person name="Silar P."/>
            <person name="Natvig D.O."/>
            <person name="Lalanne C."/>
            <person name="Gautier V."/>
            <person name="Ament-Velasquez S.L."/>
            <person name="Kruys A."/>
            <person name="Hutchinson M.I."/>
            <person name="Powell A.J."/>
            <person name="Barry K."/>
            <person name="Miller A.N."/>
            <person name="Grigoriev I.V."/>
            <person name="Debuchy R."/>
            <person name="Gladieux P."/>
            <person name="Hiltunen Thoren M."/>
            <person name="Johannesson H."/>
        </authorList>
    </citation>
    <scope>NUCLEOTIDE SEQUENCE</scope>
    <source>
        <strain evidence="7">CBS 508.74</strain>
    </source>
</reference>
<dbReference type="PANTHER" id="PTHR23502">
    <property type="entry name" value="MAJOR FACILITATOR SUPERFAMILY"/>
    <property type="match status" value="1"/>
</dbReference>
<evidence type="ECO:0000256" key="1">
    <source>
        <dbReference type="ARBA" id="ARBA00004141"/>
    </source>
</evidence>
<keyword evidence="2 5" id="KW-0812">Transmembrane</keyword>
<comment type="subcellular location">
    <subcellularLocation>
        <location evidence="1">Membrane</location>
        <topology evidence="1">Multi-pass membrane protein</topology>
    </subcellularLocation>
</comment>